<evidence type="ECO:0000259" key="1">
    <source>
        <dbReference type="PROSITE" id="PS51673"/>
    </source>
</evidence>
<comment type="caution">
    <text evidence="2">The sequence shown here is derived from an EMBL/GenBank/DDBJ whole genome shotgun (WGS) entry which is preliminary data.</text>
</comment>
<dbReference type="InterPro" id="IPR051937">
    <property type="entry name" value="R3H_domain_containing"/>
</dbReference>
<name>A0A9P5SIA3_9FUNG</name>
<dbReference type="Proteomes" id="UP000696485">
    <property type="component" value="Unassembled WGS sequence"/>
</dbReference>
<evidence type="ECO:0000313" key="3">
    <source>
        <dbReference type="Proteomes" id="UP000696485"/>
    </source>
</evidence>
<protein>
    <recommendedName>
        <fullName evidence="1">SUZ domain-containing protein</fullName>
    </recommendedName>
</protein>
<dbReference type="AlphaFoldDB" id="A0A9P5SIA3"/>
<dbReference type="PROSITE" id="PS51673">
    <property type="entry name" value="SUZ"/>
    <property type="match status" value="1"/>
</dbReference>
<organism evidence="2 3">
    <name type="scientific">Podila minutissima</name>
    <dbReference type="NCBI Taxonomy" id="64525"/>
    <lineage>
        <taxon>Eukaryota</taxon>
        <taxon>Fungi</taxon>
        <taxon>Fungi incertae sedis</taxon>
        <taxon>Mucoromycota</taxon>
        <taxon>Mortierellomycotina</taxon>
        <taxon>Mortierellomycetes</taxon>
        <taxon>Mortierellales</taxon>
        <taxon>Mortierellaceae</taxon>
        <taxon>Podila</taxon>
    </lineage>
</organism>
<dbReference type="PANTHER" id="PTHR15672">
    <property type="entry name" value="CAMP-REGULATED PHOSPHOPROTEIN 21 RELATED R3H DOMAIN CONTAINING PROTEIN"/>
    <property type="match status" value="1"/>
</dbReference>
<sequence>MHILESMELPWINSFYRMMIHRVANCFLLERRIDTTQKTITLYRTDQSALPTFRFVDLMQQEEVEEEEAVPAPTPTPATKPIKVLKRCPPRPATVCGGRSSSSSRAEELRRSTISIKEREEAYAKARARIFQGTDETGDNSMEIHHDGLAHPVLEHMVHIDRSYQALDILYRAAMVSFDTTPRLTLARKNHHLDILLREVRARDSVHIRDRNNIPTRERHGIRIHHSIITTHIPTTQNIITTKPALLFASTLRQRFT</sequence>
<dbReference type="Pfam" id="PF12752">
    <property type="entry name" value="SUZ"/>
    <property type="match status" value="1"/>
</dbReference>
<dbReference type="SUPFAM" id="SSF82708">
    <property type="entry name" value="R3H domain"/>
    <property type="match status" value="1"/>
</dbReference>
<evidence type="ECO:0000313" key="2">
    <source>
        <dbReference type="EMBL" id="KAF9328005.1"/>
    </source>
</evidence>
<dbReference type="InterPro" id="IPR024771">
    <property type="entry name" value="SUZ"/>
</dbReference>
<dbReference type="GO" id="GO:0003676">
    <property type="term" value="F:nucleic acid binding"/>
    <property type="evidence" value="ECO:0007669"/>
    <property type="project" value="InterPro"/>
</dbReference>
<reference evidence="2" key="1">
    <citation type="journal article" date="2020" name="Fungal Divers.">
        <title>Resolving the Mortierellaceae phylogeny through synthesis of multi-gene phylogenetics and phylogenomics.</title>
        <authorList>
            <person name="Vandepol N."/>
            <person name="Liber J."/>
            <person name="Desiro A."/>
            <person name="Na H."/>
            <person name="Kennedy M."/>
            <person name="Barry K."/>
            <person name="Grigoriev I.V."/>
            <person name="Miller A.N."/>
            <person name="O'Donnell K."/>
            <person name="Stajich J.E."/>
            <person name="Bonito G."/>
        </authorList>
    </citation>
    <scope>NUCLEOTIDE SEQUENCE</scope>
    <source>
        <strain evidence="2">NVP1</strain>
    </source>
</reference>
<gene>
    <name evidence="2" type="ORF">BG006_008764</name>
</gene>
<dbReference type="PANTHER" id="PTHR15672:SF8">
    <property type="entry name" value="PROTEIN ENCORE"/>
    <property type="match status" value="1"/>
</dbReference>
<accession>A0A9P5SIA3</accession>
<proteinExistence type="predicted"/>
<keyword evidence="3" id="KW-1185">Reference proteome</keyword>
<dbReference type="Gene3D" id="3.30.1370.50">
    <property type="entry name" value="R3H-like domain"/>
    <property type="match status" value="1"/>
</dbReference>
<feature type="domain" description="SUZ" evidence="1">
    <location>
        <begin position="60"/>
        <end position="135"/>
    </location>
</feature>
<dbReference type="EMBL" id="JAAAUY010000605">
    <property type="protein sequence ID" value="KAF9328005.1"/>
    <property type="molecule type" value="Genomic_DNA"/>
</dbReference>
<dbReference type="InterPro" id="IPR036867">
    <property type="entry name" value="R3H_dom_sf"/>
</dbReference>